<comment type="caution">
    <text evidence="1">The sequence shown here is derived from an EMBL/GenBank/DDBJ whole genome shotgun (WGS) entry which is preliminary data.</text>
</comment>
<evidence type="ECO:0000313" key="2">
    <source>
        <dbReference type="Proteomes" id="UP000235145"/>
    </source>
</evidence>
<name>A0A9R1W247_LACSA</name>
<reference evidence="1 2" key="1">
    <citation type="journal article" date="2017" name="Nat. Commun.">
        <title>Genome assembly with in vitro proximity ligation data and whole-genome triplication in lettuce.</title>
        <authorList>
            <person name="Reyes-Chin-Wo S."/>
            <person name="Wang Z."/>
            <person name="Yang X."/>
            <person name="Kozik A."/>
            <person name="Arikit S."/>
            <person name="Song C."/>
            <person name="Xia L."/>
            <person name="Froenicke L."/>
            <person name="Lavelle D.O."/>
            <person name="Truco M.J."/>
            <person name="Xia R."/>
            <person name="Zhu S."/>
            <person name="Xu C."/>
            <person name="Xu H."/>
            <person name="Xu X."/>
            <person name="Cox K."/>
            <person name="Korf I."/>
            <person name="Meyers B.C."/>
            <person name="Michelmore R.W."/>
        </authorList>
    </citation>
    <scope>NUCLEOTIDE SEQUENCE [LARGE SCALE GENOMIC DNA]</scope>
    <source>
        <strain evidence="2">cv. Salinas</strain>
        <tissue evidence="1">Seedlings</tissue>
    </source>
</reference>
<accession>A0A9R1W247</accession>
<proteinExistence type="predicted"/>
<dbReference type="Proteomes" id="UP000235145">
    <property type="component" value="Unassembled WGS sequence"/>
</dbReference>
<keyword evidence="2" id="KW-1185">Reference proteome</keyword>
<protein>
    <submittedName>
        <fullName evidence="1">Uncharacterized protein</fullName>
    </submittedName>
</protein>
<organism evidence="1 2">
    <name type="scientific">Lactuca sativa</name>
    <name type="common">Garden lettuce</name>
    <dbReference type="NCBI Taxonomy" id="4236"/>
    <lineage>
        <taxon>Eukaryota</taxon>
        <taxon>Viridiplantae</taxon>
        <taxon>Streptophyta</taxon>
        <taxon>Embryophyta</taxon>
        <taxon>Tracheophyta</taxon>
        <taxon>Spermatophyta</taxon>
        <taxon>Magnoliopsida</taxon>
        <taxon>eudicotyledons</taxon>
        <taxon>Gunneridae</taxon>
        <taxon>Pentapetalae</taxon>
        <taxon>asterids</taxon>
        <taxon>campanulids</taxon>
        <taxon>Asterales</taxon>
        <taxon>Asteraceae</taxon>
        <taxon>Cichorioideae</taxon>
        <taxon>Cichorieae</taxon>
        <taxon>Lactucinae</taxon>
        <taxon>Lactuca</taxon>
    </lineage>
</organism>
<dbReference type="EMBL" id="NBSK02000004">
    <property type="protein sequence ID" value="KAJ0214811.1"/>
    <property type="molecule type" value="Genomic_DNA"/>
</dbReference>
<dbReference type="AlphaFoldDB" id="A0A9R1W247"/>
<gene>
    <name evidence="1" type="ORF">LSAT_V11C400189970</name>
</gene>
<sequence length="105" mass="12293">MGDLPNRLVYVEMFRKSCFGDYVHKLMGVECHPLLCHYLKCKEVTTFDPVDLEELLFLVGDYRVCFDRKTFCLATGLRFGDLFHPSSNFAAFRECVCPFCHFHVR</sequence>
<evidence type="ECO:0000313" key="1">
    <source>
        <dbReference type="EMBL" id="KAJ0214811.1"/>
    </source>
</evidence>